<feature type="domain" description="RCK C-terminal" evidence="11">
    <location>
        <begin position="407"/>
        <end position="488"/>
    </location>
</feature>
<dbReference type="Pfam" id="PF00999">
    <property type="entry name" value="Na_H_Exchanger"/>
    <property type="match status" value="1"/>
</dbReference>
<feature type="transmembrane region" description="Helical" evidence="10">
    <location>
        <begin position="276"/>
        <end position="296"/>
    </location>
</feature>
<feature type="coiled-coil region" evidence="9">
    <location>
        <begin position="472"/>
        <end position="499"/>
    </location>
</feature>
<dbReference type="Pfam" id="PF02080">
    <property type="entry name" value="TrkA_C"/>
    <property type="match status" value="1"/>
</dbReference>
<comment type="caution">
    <text evidence="12">The sequence shown here is derived from an EMBL/GenBank/DDBJ whole genome shotgun (WGS) entry which is preliminary data.</text>
</comment>
<dbReference type="GO" id="GO:0008324">
    <property type="term" value="F:monoatomic cation transmembrane transporter activity"/>
    <property type="evidence" value="ECO:0007669"/>
    <property type="project" value="InterPro"/>
</dbReference>
<dbReference type="InterPro" id="IPR006037">
    <property type="entry name" value="RCK_C"/>
</dbReference>
<dbReference type="OrthoDB" id="9810759at2"/>
<evidence type="ECO:0000256" key="6">
    <source>
        <dbReference type="ARBA" id="ARBA00022989"/>
    </source>
</evidence>
<keyword evidence="8 10" id="KW-0472">Membrane</keyword>
<evidence type="ECO:0000256" key="2">
    <source>
        <dbReference type="ARBA" id="ARBA00022448"/>
    </source>
</evidence>
<dbReference type="GO" id="GO:0006813">
    <property type="term" value="P:potassium ion transport"/>
    <property type="evidence" value="ECO:0007669"/>
    <property type="project" value="InterPro"/>
</dbReference>
<keyword evidence="9" id="KW-0175">Coiled coil</keyword>
<keyword evidence="3" id="KW-0050">Antiport</keyword>
<dbReference type="GO" id="GO:1902600">
    <property type="term" value="P:proton transmembrane transport"/>
    <property type="evidence" value="ECO:0007669"/>
    <property type="project" value="InterPro"/>
</dbReference>
<name>A0A4Q0VKQ1_9BACI</name>
<evidence type="ECO:0000256" key="4">
    <source>
        <dbReference type="ARBA" id="ARBA00022475"/>
    </source>
</evidence>
<feature type="transmembrane region" description="Helical" evidence="10">
    <location>
        <begin position="185"/>
        <end position="207"/>
    </location>
</feature>
<keyword evidence="5 10" id="KW-0812">Transmembrane</keyword>
<evidence type="ECO:0000256" key="5">
    <source>
        <dbReference type="ARBA" id="ARBA00022692"/>
    </source>
</evidence>
<feature type="transmembrane region" description="Helical" evidence="10">
    <location>
        <begin position="125"/>
        <end position="143"/>
    </location>
</feature>
<feature type="transmembrane region" description="Helical" evidence="10">
    <location>
        <begin position="302"/>
        <end position="326"/>
    </location>
</feature>
<feature type="transmembrane region" description="Helical" evidence="10">
    <location>
        <begin position="92"/>
        <end position="113"/>
    </location>
</feature>
<protein>
    <submittedName>
        <fullName evidence="12">Potassium/proton antiporter</fullName>
    </submittedName>
</protein>
<keyword evidence="4" id="KW-1003">Cell membrane</keyword>
<feature type="transmembrane region" description="Helical" evidence="10">
    <location>
        <begin position="62"/>
        <end position="80"/>
    </location>
</feature>
<sequence length="505" mass="54566">MNGVIFNADYFVLLGALLLIVGVITTKFSSRLGVPALVLFIVVGMVVGSDGLGIIYFDNARYAQLIGIIALVIILFEGGLQTKWSTVKSVAIPSLSLATLGVVLTTTVVAVAAKLVLDVSWLEGFLFGAIVGSTDAAAVFAVLKGQNIRERLGATLEAESGTNDPMAVFLTLSIIQLLLSDQPNYFLMAGSFFWQMGIGLIMGLAVGKLAAAAINRINLDSSGLYPVFALAFALLTYSITALVGASGLLAVYVAALIIGNSEDLTYRQSIFRFNEGFAWMMQILMFMILGLLVFPAQFTLSIMLKGLLLSIILILVARPLAVFLSVIGLKYNFKEKVFLSWAGLRGAVPIVLATFPMLAGIPNSQLFFNVVFFVVLTSALIQGSTISHVARWLGLTMAKKVQSSHSLELVSIGKSNAEIIEFVIDDDSMINGMRLENISFPNKVLVNAIIRDNQLITPTGKTEIKANDLLYVLTARESKKQLKELMEEKKETVEDENVKETVGIS</sequence>
<keyword evidence="13" id="KW-1185">Reference proteome</keyword>
<proteinExistence type="predicted"/>
<dbReference type="Gene3D" id="1.20.1530.20">
    <property type="match status" value="1"/>
</dbReference>
<dbReference type="PANTHER" id="PTHR32507">
    <property type="entry name" value="NA(+)/H(+) ANTIPORTER 1"/>
    <property type="match status" value="1"/>
</dbReference>
<dbReference type="NCBIfam" id="NF003715">
    <property type="entry name" value="PRK05326.1-2"/>
    <property type="match status" value="1"/>
</dbReference>
<dbReference type="InterPro" id="IPR038770">
    <property type="entry name" value="Na+/solute_symporter_sf"/>
</dbReference>
<keyword evidence="7" id="KW-0406">Ion transport</keyword>
<accession>A0A4Q0VKQ1</accession>
<feature type="transmembrane region" description="Helical" evidence="10">
    <location>
        <begin position="36"/>
        <end position="56"/>
    </location>
</feature>
<dbReference type="Proteomes" id="UP000290649">
    <property type="component" value="Unassembled WGS sequence"/>
</dbReference>
<dbReference type="InterPro" id="IPR006153">
    <property type="entry name" value="Cation/H_exchanger_TM"/>
</dbReference>
<evidence type="ECO:0000259" key="11">
    <source>
        <dbReference type="PROSITE" id="PS51202"/>
    </source>
</evidence>
<evidence type="ECO:0000256" key="3">
    <source>
        <dbReference type="ARBA" id="ARBA00022449"/>
    </source>
</evidence>
<dbReference type="RefSeq" id="WP_129080785.1">
    <property type="nucleotide sequence ID" value="NZ_QOUX01000050.1"/>
</dbReference>
<evidence type="ECO:0000256" key="8">
    <source>
        <dbReference type="ARBA" id="ARBA00023136"/>
    </source>
</evidence>
<dbReference type="GO" id="GO:0005886">
    <property type="term" value="C:plasma membrane"/>
    <property type="evidence" value="ECO:0007669"/>
    <property type="project" value="UniProtKB-SubCell"/>
</dbReference>
<organism evidence="12 13">
    <name type="scientific">Anaerobacillus alkaliphilus</name>
    <dbReference type="NCBI Taxonomy" id="1548597"/>
    <lineage>
        <taxon>Bacteria</taxon>
        <taxon>Bacillati</taxon>
        <taxon>Bacillota</taxon>
        <taxon>Bacilli</taxon>
        <taxon>Bacillales</taxon>
        <taxon>Bacillaceae</taxon>
        <taxon>Anaerobacillus</taxon>
    </lineage>
</organism>
<dbReference type="EMBL" id="QOUX01000050">
    <property type="protein sequence ID" value="RXI95554.1"/>
    <property type="molecule type" value="Genomic_DNA"/>
</dbReference>
<feature type="transmembrane region" description="Helical" evidence="10">
    <location>
        <begin position="338"/>
        <end position="361"/>
    </location>
</feature>
<dbReference type="Gene3D" id="3.30.70.1450">
    <property type="entry name" value="Regulator of K+ conductance, C-terminal domain"/>
    <property type="match status" value="1"/>
</dbReference>
<keyword evidence="2" id="KW-0813">Transport</keyword>
<dbReference type="PANTHER" id="PTHR32507:SF7">
    <property type="entry name" value="K(+)_H(+) ANTIPORTER NHAP2"/>
    <property type="match status" value="1"/>
</dbReference>
<gene>
    <name evidence="12" type="ORF">DS745_24185</name>
</gene>
<keyword evidence="6 10" id="KW-1133">Transmembrane helix</keyword>
<feature type="transmembrane region" description="Helical" evidence="10">
    <location>
        <begin position="6"/>
        <end position="24"/>
    </location>
</feature>
<dbReference type="PROSITE" id="PS51202">
    <property type="entry name" value="RCK_C"/>
    <property type="match status" value="1"/>
</dbReference>
<dbReference type="AlphaFoldDB" id="A0A4Q0VKQ1"/>
<evidence type="ECO:0000313" key="12">
    <source>
        <dbReference type="EMBL" id="RXI95554.1"/>
    </source>
</evidence>
<dbReference type="InterPro" id="IPR036721">
    <property type="entry name" value="RCK_C_sf"/>
</dbReference>
<evidence type="ECO:0000256" key="9">
    <source>
        <dbReference type="SAM" id="Coils"/>
    </source>
</evidence>
<evidence type="ECO:0000313" key="13">
    <source>
        <dbReference type="Proteomes" id="UP000290649"/>
    </source>
</evidence>
<dbReference type="GO" id="GO:0015297">
    <property type="term" value="F:antiporter activity"/>
    <property type="evidence" value="ECO:0007669"/>
    <property type="project" value="UniProtKB-KW"/>
</dbReference>
<feature type="transmembrane region" description="Helical" evidence="10">
    <location>
        <begin position="227"/>
        <end position="255"/>
    </location>
</feature>
<feature type="transmembrane region" description="Helical" evidence="10">
    <location>
        <begin position="367"/>
        <end position="390"/>
    </location>
</feature>
<evidence type="ECO:0000256" key="7">
    <source>
        <dbReference type="ARBA" id="ARBA00023065"/>
    </source>
</evidence>
<comment type="subcellular location">
    <subcellularLocation>
        <location evidence="1">Cell membrane</location>
        <topology evidence="1">Multi-pass membrane protein</topology>
    </subcellularLocation>
</comment>
<evidence type="ECO:0000256" key="1">
    <source>
        <dbReference type="ARBA" id="ARBA00004651"/>
    </source>
</evidence>
<evidence type="ECO:0000256" key="10">
    <source>
        <dbReference type="SAM" id="Phobius"/>
    </source>
</evidence>
<reference evidence="12 13" key="1">
    <citation type="journal article" date="2019" name="Int. J. Syst. Evol. Microbiol.">
        <title>Anaerobacillus alkaliphilus sp. nov., a novel alkaliphilic and moderately halophilic bacterium.</title>
        <authorList>
            <person name="Borsodi A.K."/>
            <person name="Aszalos J.M."/>
            <person name="Bihari P."/>
            <person name="Nagy I."/>
            <person name="Schumann P."/>
            <person name="Sproer C."/>
            <person name="Kovacs A.L."/>
            <person name="Boka K."/>
            <person name="Dobosy P."/>
            <person name="Ovari M."/>
            <person name="Szili-Kovacs T."/>
            <person name="Toth E."/>
        </authorList>
    </citation>
    <scope>NUCLEOTIDE SEQUENCE [LARGE SCALE GENOMIC DNA]</scope>
    <source>
        <strain evidence="12 13">B16-10</strain>
    </source>
</reference>
<dbReference type="SUPFAM" id="SSF116726">
    <property type="entry name" value="TrkA C-terminal domain-like"/>
    <property type="match status" value="1"/>
</dbReference>
<dbReference type="NCBIfam" id="NF003716">
    <property type="entry name" value="PRK05326.1-3"/>
    <property type="match status" value="1"/>
</dbReference>